<evidence type="ECO:0000256" key="3">
    <source>
        <dbReference type="SAM" id="MobiDB-lite"/>
    </source>
</evidence>
<dbReference type="AlphaFoldDB" id="J1HYU3"/>
<feature type="compositionally biased region" description="Acidic residues" evidence="3">
    <location>
        <begin position="256"/>
        <end position="272"/>
    </location>
</feature>
<keyword evidence="1 5" id="KW-0808">Transferase</keyword>
<dbReference type="Proteomes" id="UP000004578">
    <property type="component" value="Unassembled WGS sequence"/>
</dbReference>
<dbReference type="GO" id="GO:0006654">
    <property type="term" value="P:phosphatidic acid biosynthetic process"/>
    <property type="evidence" value="ECO:0007669"/>
    <property type="project" value="TreeGrafter"/>
</dbReference>
<evidence type="ECO:0000256" key="2">
    <source>
        <dbReference type="ARBA" id="ARBA00023315"/>
    </source>
</evidence>
<evidence type="ECO:0000313" key="6">
    <source>
        <dbReference type="Proteomes" id="UP000004578"/>
    </source>
</evidence>
<evidence type="ECO:0000259" key="4">
    <source>
        <dbReference type="SMART" id="SM00563"/>
    </source>
</evidence>
<dbReference type="PATRIC" id="fig|1125717.3.peg.187"/>
<dbReference type="SUPFAM" id="SSF69593">
    <property type="entry name" value="Glycerol-3-phosphate (1)-acyltransferase"/>
    <property type="match status" value="1"/>
</dbReference>
<dbReference type="PANTHER" id="PTHR10434">
    <property type="entry name" value="1-ACYL-SN-GLYCEROL-3-PHOSPHATE ACYLTRANSFERASE"/>
    <property type="match status" value="1"/>
</dbReference>
<protein>
    <submittedName>
        <fullName evidence="5">Acyltransferase</fullName>
    </submittedName>
</protein>
<feature type="compositionally biased region" description="Basic and acidic residues" evidence="3">
    <location>
        <begin position="374"/>
        <end position="384"/>
    </location>
</feature>
<dbReference type="OrthoDB" id="9808424at2"/>
<dbReference type="CDD" id="cd07989">
    <property type="entry name" value="LPLAT_AGPAT-like"/>
    <property type="match status" value="1"/>
</dbReference>
<gene>
    <name evidence="5" type="ORF">HMPREF1317_1665</name>
</gene>
<dbReference type="GO" id="GO:0003841">
    <property type="term" value="F:1-acylglycerol-3-phosphate O-acyltransferase activity"/>
    <property type="evidence" value="ECO:0007669"/>
    <property type="project" value="TreeGrafter"/>
</dbReference>
<dbReference type="Pfam" id="PF01553">
    <property type="entry name" value="Acyltransferase"/>
    <property type="match status" value="1"/>
</dbReference>
<feature type="domain" description="Phospholipid/glycerol acyltransferase" evidence="4">
    <location>
        <begin position="35"/>
        <end position="154"/>
    </location>
</feature>
<dbReference type="GO" id="GO:0005886">
    <property type="term" value="C:plasma membrane"/>
    <property type="evidence" value="ECO:0007669"/>
    <property type="project" value="TreeGrafter"/>
</dbReference>
<name>J1HYU3_9ACTO</name>
<keyword evidence="2 5" id="KW-0012">Acyltransferase</keyword>
<dbReference type="PANTHER" id="PTHR10434:SF11">
    <property type="entry name" value="1-ACYL-SN-GLYCEROL-3-PHOSPHATE ACYLTRANSFERASE"/>
    <property type="match status" value="1"/>
</dbReference>
<evidence type="ECO:0000313" key="5">
    <source>
        <dbReference type="EMBL" id="EJF51550.1"/>
    </source>
</evidence>
<comment type="caution">
    <text evidence="5">The sequence shown here is derived from an EMBL/GenBank/DDBJ whole genome shotgun (WGS) entry which is preliminary data.</text>
</comment>
<accession>J1HYU3</accession>
<reference evidence="5 6" key="1">
    <citation type="submission" date="2012-05" db="EMBL/GenBank/DDBJ databases">
        <authorList>
            <person name="Harkins D.M."/>
            <person name="Madupu R."/>
            <person name="Durkin A.S."/>
            <person name="Torralba M."/>
            <person name="Methe B."/>
            <person name="Sutton G.G."/>
            <person name="Nelson K.E."/>
        </authorList>
    </citation>
    <scope>NUCLEOTIDE SEQUENCE [LARGE SCALE GENOMIC DNA]</scope>
    <source>
        <strain evidence="5 6">F0490</strain>
    </source>
</reference>
<sequence>MAFYQALKATGGPILKAAYRPWIRGKENIPAEGPAILASNHNAVWDSVFLPMMLDREVVFMGKADYFTGTGFKGWVTKEFMRAVGTIPVDRSGGRASEAALNAGLKRLREGELFGIYPEGTRSPDGRLYRGKTGVARLALLSGAPVIPVAMIGTHAAQPIGQRIPSRTNIGMVIGEPLDFSRYKGLHKDRYVLRAITDEIMYNLMLLSGQEYVDLYAADVKAKMAEEGEFDGPVPSNGRAAPGGRIAPEVEVPGPPEDDADSDSADDQETPEAAEGSEAPASVEDAAPASDAAPVEKAPAEEKAPAPKVKADSESVAPASDAAPVEEKASAKKATPTKETAPVKGEAPAAEAEADSDSPAPASDAAPVEEAVPVEEKAAPDKKAAPAKKAPAKKAPAKKAAPAAEAEADSESPAPGTGEKASGAKRKKSAKRKKR</sequence>
<dbReference type="SMART" id="SM00563">
    <property type="entry name" value="PlsC"/>
    <property type="match status" value="1"/>
</dbReference>
<dbReference type="EMBL" id="AKFS01000029">
    <property type="protein sequence ID" value="EJF51550.1"/>
    <property type="molecule type" value="Genomic_DNA"/>
</dbReference>
<keyword evidence="6" id="KW-1185">Reference proteome</keyword>
<feature type="compositionally biased region" description="Low complexity" evidence="3">
    <location>
        <begin position="398"/>
        <end position="415"/>
    </location>
</feature>
<organism evidence="5 6">
    <name type="scientific">Schaalia georgiae F0490</name>
    <dbReference type="NCBI Taxonomy" id="1125717"/>
    <lineage>
        <taxon>Bacteria</taxon>
        <taxon>Bacillati</taxon>
        <taxon>Actinomycetota</taxon>
        <taxon>Actinomycetes</taxon>
        <taxon>Actinomycetales</taxon>
        <taxon>Actinomycetaceae</taxon>
        <taxon>Schaalia</taxon>
    </lineage>
</organism>
<evidence type="ECO:0000256" key="1">
    <source>
        <dbReference type="ARBA" id="ARBA00022679"/>
    </source>
</evidence>
<feature type="compositionally biased region" description="Basic and acidic residues" evidence="3">
    <location>
        <begin position="298"/>
        <end position="313"/>
    </location>
</feature>
<dbReference type="InterPro" id="IPR002123">
    <property type="entry name" value="Plipid/glycerol_acylTrfase"/>
</dbReference>
<feature type="region of interest" description="Disordered" evidence="3">
    <location>
        <begin position="228"/>
        <end position="435"/>
    </location>
</feature>
<feature type="compositionally biased region" description="Low complexity" evidence="3">
    <location>
        <begin position="273"/>
        <end position="282"/>
    </location>
</feature>
<proteinExistence type="predicted"/>
<feature type="compositionally biased region" description="Basic residues" evidence="3">
    <location>
        <begin position="423"/>
        <end position="435"/>
    </location>
</feature>
<feature type="compositionally biased region" description="Low complexity" evidence="3">
    <location>
        <begin position="342"/>
        <end position="371"/>
    </location>
</feature>